<evidence type="ECO:0000313" key="1">
    <source>
        <dbReference type="EMBL" id="KIY53863.1"/>
    </source>
</evidence>
<dbReference type="OrthoDB" id="373498at2759"/>
<keyword evidence="2" id="KW-1185">Reference proteome</keyword>
<sequence>MALQGYTYIIGAHSAIDLYKQGDTHGPLVEHMEDDDNALRPIPPWVELEYAHMRALADHRFRVLFTNLSTQSAQWLKNAFAQADAQISPGSEASKTHLAPVECYTASVLDIPGRPPLEKICLLDPRAPEALSPSDADKFDWFLFGGILGDDPPRDRTAELRKLGFPSRHLGDMQMTTDTALGVTKRVVSEDGVPLDKIPYVERPTIRFNAKESVEMPFKYMAVEGTDEPLLPPGMRELLREDLNKSFEF</sequence>
<dbReference type="PANTHER" id="PTHR35517:SF1">
    <property type="entry name" value="PROTEIN ARGININE N-METHYLTRANSFERASE SFM1"/>
    <property type="match status" value="1"/>
</dbReference>
<name>A0A0D7ASS4_9AGAR</name>
<reference evidence="1 2" key="1">
    <citation type="journal article" date="2015" name="Fungal Genet. Biol.">
        <title>Evolution of novel wood decay mechanisms in Agaricales revealed by the genome sequences of Fistulina hepatica and Cylindrobasidium torrendii.</title>
        <authorList>
            <person name="Floudas D."/>
            <person name="Held B.W."/>
            <person name="Riley R."/>
            <person name="Nagy L.G."/>
            <person name="Koehler G."/>
            <person name="Ransdell A.S."/>
            <person name="Younus H."/>
            <person name="Chow J."/>
            <person name="Chiniquy J."/>
            <person name="Lipzen A."/>
            <person name="Tritt A."/>
            <person name="Sun H."/>
            <person name="Haridas S."/>
            <person name="LaButti K."/>
            <person name="Ohm R.A."/>
            <person name="Kues U."/>
            <person name="Blanchette R.A."/>
            <person name="Grigoriev I.V."/>
            <person name="Minto R.E."/>
            <person name="Hibbett D.S."/>
        </authorList>
    </citation>
    <scope>NUCLEOTIDE SEQUENCE [LARGE SCALE GENOMIC DNA]</scope>
    <source>
        <strain evidence="1 2">ATCC 64428</strain>
    </source>
</reference>
<protein>
    <submittedName>
        <fullName evidence="1">DUF431-domain-containing protein</fullName>
    </submittedName>
</protein>
<dbReference type="Proteomes" id="UP000054144">
    <property type="component" value="Unassembled WGS sequence"/>
</dbReference>
<proteinExistence type="predicted"/>
<dbReference type="AlphaFoldDB" id="A0A0D7ASS4"/>
<dbReference type="InterPro" id="IPR007364">
    <property type="entry name" value="SFM1-like"/>
</dbReference>
<organism evidence="1 2">
    <name type="scientific">Fistulina hepatica ATCC 64428</name>
    <dbReference type="NCBI Taxonomy" id="1128425"/>
    <lineage>
        <taxon>Eukaryota</taxon>
        <taxon>Fungi</taxon>
        <taxon>Dikarya</taxon>
        <taxon>Basidiomycota</taxon>
        <taxon>Agaricomycotina</taxon>
        <taxon>Agaricomycetes</taxon>
        <taxon>Agaricomycetidae</taxon>
        <taxon>Agaricales</taxon>
        <taxon>Fistulinaceae</taxon>
        <taxon>Fistulina</taxon>
    </lineage>
</organism>
<dbReference type="CDD" id="cd18090">
    <property type="entry name" value="Arginine_MT_Sfm1"/>
    <property type="match status" value="1"/>
</dbReference>
<dbReference type="GO" id="GO:0035241">
    <property type="term" value="F:protein-arginine omega-N monomethyltransferase activity"/>
    <property type="evidence" value="ECO:0007669"/>
    <property type="project" value="TreeGrafter"/>
</dbReference>
<gene>
    <name evidence="1" type="ORF">FISHEDRAFT_68433</name>
</gene>
<dbReference type="PANTHER" id="PTHR35517">
    <property type="entry name" value="PROTEIN ARGININE N-METHYLTRANSFERASE SFM1"/>
    <property type="match status" value="1"/>
</dbReference>
<dbReference type="EMBL" id="KN881583">
    <property type="protein sequence ID" value="KIY53863.1"/>
    <property type="molecule type" value="Genomic_DNA"/>
</dbReference>
<evidence type="ECO:0000313" key="2">
    <source>
        <dbReference type="Proteomes" id="UP000054144"/>
    </source>
</evidence>
<dbReference type="Pfam" id="PF04252">
    <property type="entry name" value="SFM1-like"/>
    <property type="match status" value="1"/>
</dbReference>
<accession>A0A0D7ASS4</accession>